<dbReference type="InterPro" id="IPR037401">
    <property type="entry name" value="SnoaL-like"/>
</dbReference>
<reference evidence="2 3" key="1">
    <citation type="submission" date="2020-05" db="EMBL/GenBank/DDBJ databases">
        <title>Draft genome sequence of Mycobacterium hippocampi DL, isolated from European seabass, Dicentrarchus labrax, reared in fish farms.</title>
        <authorList>
            <person name="Stathopoulou P."/>
            <person name="Asimakis E."/>
            <person name="Tzokas K."/>
            <person name="Batargias C."/>
            <person name="Tsiamis G."/>
        </authorList>
    </citation>
    <scope>NUCLEOTIDE SEQUENCE [LARGE SCALE GENOMIC DNA]</scope>
    <source>
        <strain evidence="2 3">DL</strain>
    </source>
</reference>
<proteinExistence type="predicted"/>
<accession>A0A850PMF9</accession>
<dbReference type="Gene3D" id="3.10.450.50">
    <property type="match status" value="1"/>
</dbReference>
<evidence type="ECO:0000259" key="1">
    <source>
        <dbReference type="Pfam" id="PF12680"/>
    </source>
</evidence>
<evidence type="ECO:0000313" key="2">
    <source>
        <dbReference type="EMBL" id="NVN48876.1"/>
    </source>
</evidence>
<dbReference type="RefSeq" id="WP_178357334.1">
    <property type="nucleotide sequence ID" value="NZ_JABFYL010000008.1"/>
</dbReference>
<gene>
    <name evidence="2" type="ORF">HLY00_298</name>
</gene>
<protein>
    <recommendedName>
        <fullName evidence="1">SnoaL-like domain-containing protein</fullName>
    </recommendedName>
</protein>
<keyword evidence="3" id="KW-1185">Reference proteome</keyword>
<evidence type="ECO:0000313" key="3">
    <source>
        <dbReference type="Proteomes" id="UP000570517"/>
    </source>
</evidence>
<dbReference type="AlphaFoldDB" id="A0A850PMF9"/>
<dbReference type="SUPFAM" id="SSF54427">
    <property type="entry name" value="NTF2-like"/>
    <property type="match status" value="1"/>
</dbReference>
<feature type="domain" description="SnoaL-like" evidence="1">
    <location>
        <begin position="13"/>
        <end position="98"/>
    </location>
</feature>
<dbReference type="EMBL" id="JABFYL010000008">
    <property type="protein sequence ID" value="NVN48876.1"/>
    <property type="molecule type" value="Genomic_DNA"/>
</dbReference>
<organism evidence="2 3">
    <name type="scientific">Mycolicibacterium hippocampi</name>
    <dbReference type="NCBI Taxonomy" id="659824"/>
    <lineage>
        <taxon>Bacteria</taxon>
        <taxon>Bacillati</taxon>
        <taxon>Actinomycetota</taxon>
        <taxon>Actinomycetes</taxon>
        <taxon>Mycobacteriales</taxon>
        <taxon>Mycobacteriaceae</taxon>
        <taxon>Mycolicibacterium</taxon>
    </lineage>
</organism>
<dbReference type="Pfam" id="PF12680">
    <property type="entry name" value="SnoaL_2"/>
    <property type="match status" value="1"/>
</dbReference>
<dbReference type="InterPro" id="IPR032710">
    <property type="entry name" value="NTF2-like_dom_sf"/>
</dbReference>
<dbReference type="Proteomes" id="UP000570517">
    <property type="component" value="Unassembled WGS sequence"/>
</dbReference>
<sequence>MPTTRADLLATAHRSLAAAGSHDRDGWIGLFTTDGRVEDPVGSQPHRGHVALGRFYDTFIGPRSITHRPDVDIVVGNTVIRDVELEIVMASTLTMQVPTYIRYDLRTDRDELRVAGLSAYWELPTMIGQFARGGIGAVPAGIALGRSMFANQGLSGSLGFLSGFRGVGSGAKGLFSRFLDQACSGDEIGVHRLAADIPITLGEDEALTTSDLVKNLSGGAWDKLIQSGRSVAARVDRDGARSVVIADFAAERVAMSRVRVFGEIA</sequence>
<name>A0A850PMF9_9MYCO</name>
<comment type="caution">
    <text evidence="2">The sequence shown here is derived from an EMBL/GenBank/DDBJ whole genome shotgun (WGS) entry which is preliminary data.</text>
</comment>